<gene>
    <name evidence="2" type="ORF">Ana3638_10410</name>
</gene>
<organism evidence="2 3">
    <name type="scientific">Anaerocolumna sedimenticola</name>
    <dbReference type="NCBI Taxonomy" id="2696063"/>
    <lineage>
        <taxon>Bacteria</taxon>
        <taxon>Bacillati</taxon>
        <taxon>Bacillota</taxon>
        <taxon>Clostridia</taxon>
        <taxon>Lachnospirales</taxon>
        <taxon>Lachnospiraceae</taxon>
        <taxon>Anaerocolumna</taxon>
    </lineage>
</organism>
<dbReference type="EMBL" id="CP048000">
    <property type="protein sequence ID" value="QHQ61130.1"/>
    <property type="molecule type" value="Genomic_DNA"/>
</dbReference>
<dbReference type="Pfam" id="PF04230">
    <property type="entry name" value="PS_pyruv_trans"/>
    <property type="match status" value="1"/>
</dbReference>
<accession>A0A6P1TIU8</accession>
<evidence type="ECO:0000313" key="2">
    <source>
        <dbReference type="EMBL" id="QHQ61130.1"/>
    </source>
</evidence>
<evidence type="ECO:0000259" key="1">
    <source>
        <dbReference type="Pfam" id="PF04230"/>
    </source>
</evidence>
<protein>
    <recommendedName>
        <fullName evidence="1">Polysaccharide pyruvyl transferase domain-containing protein</fullName>
    </recommendedName>
</protein>
<dbReference type="InterPro" id="IPR007345">
    <property type="entry name" value="Polysacch_pyruvyl_Trfase"/>
</dbReference>
<dbReference type="Proteomes" id="UP000464314">
    <property type="component" value="Chromosome"/>
</dbReference>
<sequence>MKIGIITFHKVNNYGAVLQAYALQKTIKSLGCDCDIIDYSRKNLRDIFLWQKNKVKCLLKGAPDRQGYSNLEFIRMVLTTIFFNKKAVAVKFNTFRNRYDLSRPVNSDTVKYINNEYDLFLSGSDQVWNCGRVILDKNYLLDFVEERKKKGSYAASFGIKEIPDKYLAEYKRLLTDFRYLSVRETAGADLINELIHREAKVVLDPTLLLRKEEWAELVDVKANNEDVIIVYMLEYSESLLRFARELSEKVNCPIRLLNKPLHRNVKEDCRVDVGPVEWLSEIQNGKYIVTNSFHGVAFSINFNRNFYVEIAEERIRGAMSSRIEHILHTFGLEDRLIRRKKYGNSKRNYIKFNYCSADIDYIKVNRKLEKLRDESVDYLSNMLYVKDGETMINSQEYKKKIG</sequence>
<reference evidence="2 3" key="1">
    <citation type="submission" date="2020-01" db="EMBL/GenBank/DDBJ databases">
        <title>Genome analysis of Anaerocolumna sp. CBA3638.</title>
        <authorList>
            <person name="Kim J."/>
            <person name="Roh S.W."/>
        </authorList>
    </citation>
    <scope>NUCLEOTIDE SEQUENCE [LARGE SCALE GENOMIC DNA]</scope>
    <source>
        <strain evidence="2 3">CBA3638</strain>
    </source>
</reference>
<dbReference type="AlphaFoldDB" id="A0A6P1TIU8"/>
<dbReference type="KEGG" id="anr:Ana3638_10410"/>
<proteinExistence type="predicted"/>
<name>A0A6P1TIU8_9FIRM</name>
<feature type="domain" description="Polysaccharide pyruvyl transferase" evidence="1">
    <location>
        <begin position="13"/>
        <end position="307"/>
    </location>
</feature>
<dbReference type="RefSeq" id="WP_161837957.1">
    <property type="nucleotide sequence ID" value="NZ_CP048000.1"/>
</dbReference>
<keyword evidence="3" id="KW-1185">Reference proteome</keyword>
<evidence type="ECO:0000313" key="3">
    <source>
        <dbReference type="Proteomes" id="UP000464314"/>
    </source>
</evidence>